<accession>A0A401YT61</accession>
<dbReference type="SMART" id="SM00422">
    <property type="entry name" value="HTH_MERR"/>
    <property type="match status" value="1"/>
</dbReference>
<dbReference type="Pfam" id="PF13411">
    <property type="entry name" value="MerR_1"/>
    <property type="match status" value="1"/>
</dbReference>
<dbReference type="PROSITE" id="PS50937">
    <property type="entry name" value="HTH_MERR_2"/>
    <property type="match status" value="1"/>
</dbReference>
<evidence type="ECO:0000259" key="2">
    <source>
        <dbReference type="PROSITE" id="PS50937"/>
    </source>
</evidence>
<keyword evidence="4" id="KW-1185">Reference proteome</keyword>
<dbReference type="PRINTS" id="PR00040">
    <property type="entry name" value="HTHMERR"/>
</dbReference>
<dbReference type="SUPFAM" id="SSF46955">
    <property type="entry name" value="Putative DNA-binding domain"/>
    <property type="match status" value="1"/>
</dbReference>
<name>A0A401YT61_9ACTN</name>
<dbReference type="RefSeq" id="WP_126639721.1">
    <property type="nucleotide sequence ID" value="NZ_BIFH01000025.1"/>
</dbReference>
<dbReference type="PANTHER" id="PTHR30204">
    <property type="entry name" value="REDOX-CYCLING DRUG-SENSING TRANSCRIPTIONAL ACTIVATOR SOXR"/>
    <property type="match status" value="1"/>
</dbReference>
<dbReference type="PROSITE" id="PS00552">
    <property type="entry name" value="HTH_MERR_1"/>
    <property type="match status" value="1"/>
</dbReference>
<dbReference type="PANTHER" id="PTHR30204:SF93">
    <property type="entry name" value="HTH MERR-TYPE DOMAIN-CONTAINING PROTEIN"/>
    <property type="match status" value="1"/>
</dbReference>
<gene>
    <name evidence="3" type="ORF">EHYA_05458</name>
</gene>
<comment type="caution">
    <text evidence="3">The sequence shown here is derived from an EMBL/GenBank/DDBJ whole genome shotgun (WGS) entry which is preliminary data.</text>
</comment>
<evidence type="ECO:0000313" key="3">
    <source>
        <dbReference type="EMBL" id="GCD97762.1"/>
    </source>
</evidence>
<dbReference type="Proteomes" id="UP000286931">
    <property type="component" value="Unassembled WGS sequence"/>
</dbReference>
<dbReference type="CDD" id="cd01282">
    <property type="entry name" value="HTH_MerR-like_sg3"/>
    <property type="match status" value="1"/>
</dbReference>
<sequence>MRIGEVSRRTGVSTRLLRYYEEQGLLQPARSENGYRDYPDQAVACVHQIRGLIDAGLSTRALRSVIPYLEGALTLPPSPGPELVALLGNELAQLDERITCLTRNRDAIRDYLTASRPSPEG</sequence>
<dbReference type="AlphaFoldDB" id="A0A401YT61"/>
<evidence type="ECO:0000313" key="4">
    <source>
        <dbReference type="Proteomes" id="UP000286931"/>
    </source>
</evidence>
<evidence type="ECO:0000256" key="1">
    <source>
        <dbReference type="ARBA" id="ARBA00023125"/>
    </source>
</evidence>
<feature type="domain" description="HTH merR-type" evidence="2">
    <location>
        <begin position="1"/>
        <end position="68"/>
    </location>
</feature>
<dbReference type="InterPro" id="IPR009061">
    <property type="entry name" value="DNA-bd_dom_put_sf"/>
</dbReference>
<dbReference type="Gene3D" id="1.10.1660.10">
    <property type="match status" value="1"/>
</dbReference>
<proteinExistence type="predicted"/>
<dbReference type="OrthoDB" id="3824912at2"/>
<protein>
    <submittedName>
        <fullName evidence="3">MerR family transcriptional regulator</fullName>
    </submittedName>
</protein>
<dbReference type="EMBL" id="BIFH01000025">
    <property type="protein sequence ID" value="GCD97762.1"/>
    <property type="molecule type" value="Genomic_DNA"/>
</dbReference>
<keyword evidence="1" id="KW-0238">DNA-binding</keyword>
<organism evidence="3 4">
    <name type="scientific">Embleya hyalina</name>
    <dbReference type="NCBI Taxonomy" id="516124"/>
    <lineage>
        <taxon>Bacteria</taxon>
        <taxon>Bacillati</taxon>
        <taxon>Actinomycetota</taxon>
        <taxon>Actinomycetes</taxon>
        <taxon>Kitasatosporales</taxon>
        <taxon>Streptomycetaceae</taxon>
        <taxon>Embleya</taxon>
    </lineage>
</organism>
<dbReference type="InterPro" id="IPR000551">
    <property type="entry name" value="MerR-type_HTH_dom"/>
</dbReference>
<dbReference type="GO" id="GO:0003677">
    <property type="term" value="F:DNA binding"/>
    <property type="evidence" value="ECO:0007669"/>
    <property type="project" value="UniProtKB-KW"/>
</dbReference>
<dbReference type="GO" id="GO:0003700">
    <property type="term" value="F:DNA-binding transcription factor activity"/>
    <property type="evidence" value="ECO:0007669"/>
    <property type="project" value="InterPro"/>
</dbReference>
<reference evidence="3 4" key="1">
    <citation type="submission" date="2018-12" db="EMBL/GenBank/DDBJ databases">
        <title>Draft genome sequence of Embleya hyalina NBRC 13850T.</title>
        <authorList>
            <person name="Komaki H."/>
            <person name="Hosoyama A."/>
            <person name="Kimura A."/>
            <person name="Ichikawa N."/>
            <person name="Tamura T."/>
        </authorList>
    </citation>
    <scope>NUCLEOTIDE SEQUENCE [LARGE SCALE GENOMIC DNA]</scope>
    <source>
        <strain evidence="3 4">NBRC 13850</strain>
    </source>
</reference>
<dbReference type="InterPro" id="IPR047057">
    <property type="entry name" value="MerR_fam"/>
</dbReference>